<feature type="region of interest" description="Disordered" evidence="1">
    <location>
        <begin position="73"/>
        <end position="95"/>
    </location>
</feature>
<sequence length="150" mass="16440">MAESMPVRASANKVEGVNRCECGNVRTIHRARGKRSKYLYAICDDCGTNQQTGKYWQSRFEQHYPSIEALHQAEQAAPVVESEGEPEPNIEPEQTELDAEILQAVIEAEPQPSQTESEPDTQPDAKPSGWKSVIAGVVLGALTGGMIARF</sequence>
<name>A0ABU3ZBK9_9GAMM</name>
<reference evidence="2 3" key="1">
    <citation type="submission" date="2023-10" db="EMBL/GenBank/DDBJ databases">
        <title>Marine bacteria isolated from horseshoe crab.</title>
        <authorList>
            <person name="Cheng T.H."/>
        </authorList>
    </citation>
    <scope>NUCLEOTIDE SEQUENCE [LARGE SCALE GENOMIC DNA]</scope>
    <source>
        <strain evidence="2 3">HSC6</strain>
    </source>
</reference>
<feature type="compositionally biased region" description="Acidic residues" evidence="1">
    <location>
        <begin position="82"/>
        <end position="95"/>
    </location>
</feature>
<evidence type="ECO:0000256" key="1">
    <source>
        <dbReference type="SAM" id="MobiDB-lite"/>
    </source>
</evidence>
<gene>
    <name evidence="2" type="ORF">R2X38_00655</name>
</gene>
<evidence type="ECO:0000313" key="2">
    <source>
        <dbReference type="EMBL" id="MDV5167502.1"/>
    </source>
</evidence>
<keyword evidence="3" id="KW-1185">Reference proteome</keyword>
<organism evidence="2 3">
    <name type="scientific">Photobacterium rosenbergii</name>
    <dbReference type="NCBI Taxonomy" id="294936"/>
    <lineage>
        <taxon>Bacteria</taxon>
        <taxon>Pseudomonadati</taxon>
        <taxon>Pseudomonadota</taxon>
        <taxon>Gammaproteobacteria</taxon>
        <taxon>Vibrionales</taxon>
        <taxon>Vibrionaceae</taxon>
        <taxon>Photobacterium</taxon>
    </lineage>
</organism>
<accession>A0ABU3ZBK9</accession>
<proteinExistence type="predicted"/>
<dbReference type="EMBL" id="JAWJZI010000001">
    <property type="protein sequence ID" value="MDV5167502.1"/>
    <property type="molecule type" value="Genomic_DNA"/>
</dbReference>
<comment type="caution">
    <text evidence="2">The sequence shown here is derived from an EMBL/GenBank/DDBJ whole genome shotgun (WGS) entry which is preliminary data.</text>
</comment>
<evidence type="ECO:0000313" key="3">
    <source>
        <dbReference type="Proteomes" id="UP001186452"/>
    </source>
</evidence>
<feature type="region of interest" description="Disordered" evidence="1">
    <location>
        <begin position="107"/>
        <end position="129"/>
    </location>
</feature>
<dbReference type="RefSeq" id="WP_317520058.1">
    <property type="nucleotide sequence ID" value="NZ_JAWJZI010000001.1"/>
</dbReference>
<evidence type="ECO:0008006" key="4">
    <source>
        <dbReference type="Google" id="ProtNLM"/>
    </source>
</evidence>
<protein>
    <recommendedName>
        <fullName evidence="4">Zinc finger Ogr/Delta-type domain-containing protein</fullName>
    </recommendedName>
</protein>
<dbReference type="Proteomes" id="UP001186452">
    <property type="component" value="Unassembled WGS sequence"/>
</dbReference>